<keyword evidence="10" id="KW-0539">Nucleus</keyword>
<evidence type="ECO:0000256" key="4">
    <source>
        <dbReference type="ARBA" id="ARBA00022737"/>
    </source>
</evidence>
<keyword evidence="6" id="KW-0862">Zinc</keyword>
<comment type="caution">
    <text evidence="14">The sequence shown here is derived from an EMBL/GenBank/DDBJ whole genome shotgun (WGS) entry which is preliminary data.</text>
</comment>
<evidence type="ECO:0000259" key="13">
    <source>
        <dbReference type="PROSITE" id="PS50157"/>
    </source>
</evidence>
<evidence type="ECO:0000256" key="5">
    <source>
        <dbReference type="ARBA" id="ARBA00022771"/>
    </source>
</evidence>
<dbReference type="Pfam" id="PF00096">
    <property type="entry name" value="zf-C2H2"/>
    <property type="match status" value="1"/>
</dbReference>
<feature type="compositionally biased region" description="Basic and acidic residues" evidence="12">
    <location>
        <begin position="457"/>
        <end position="484"/>
    </location>
</feature>
<feature type="domain" description="C2H2-type" evidence="13">
    <location>
        <begin position="630"/>
        <end position="657"/>
    </location>
</feature>
<dbReference type="FunFam" id="3.30.160.60:FF:001498">
    <property type="entry name" value="Zinc finger protein 404"/>
    <property type="match status" value="1"/>
</dbReference>
<protein>
    <recommendedName>
        <fullName evidence="13">C2H2-type domain-containing protein</fullName>
    </recommendedName>
</protein>
<dbReference type="GO" id="GO:0005634">
    <property type="term" value="C:nucleus"/>
    <property type="evidence" value="ECO:0007669"/>
    <property type="project" value="UniProtKB-SubCell"/>
</dbReference>
<dbReference type="EMBL" id="VSWD01000007">
    <property type="protein sequence ID" value="KAK3097444.1"/>
    <property type="molecule type" value="Genomic_DNA"/>
</dbReference>
<dbReference type="GO" id="GO:0008270">
    <property type="term" value="F:zinc ion binding"/>
    <property type="evidence" value="ECO:0007669"/>
    <property type="project" value="UniProtKB-KW"/>
</dbReference>
<dbReference type="Proteomes" id="UP001186944">
    <property type="component" value="Unassembled WGS sequence"/>
</dbReference>
<evidence type="ECO:0000256" key="12">
    <source>
        <dbReference type="SAM" id="MobiDB-lite"/>
    </source>
</evidence>
<keyword evidence="7" id="KW-0805">Transcription regulation</keyword>
<dbReference type="InterPro" id="IPR036236">
    <property type="entry name" value="Znf_C2H2_sf"/>
</dbReference>
<comment type="similarity">
    <text evidence="2">Belongs to the krueppel C2H2-type zinc-finger protein family.</text>
</comment>
<feature type="compositionally biased region" description="Acidic residues" evidence="12">
    <location>
        <begin position="229"/>
        <end position="239"/>
    </location>
</feature>
<dbReference type="PANTHER" id="PTHR24388">
    <property type="entry name" value="ZINC FINGER PROTEIN"/>
    <property type="match status" value="1"/>
</dbReference>
<evidence type="ECO:0000256" key="3">
    <source>
        <dbReference type="ARBA" id="ARBA00022723"/>
    </source>
</evidence>
<evidence type="ECO:0000256" key="1">
    <source>
        <dbReference type="ARBA" id="ARBA00004123"/>
    </source>
</evidence>
<evidence type="ECO:0000256" key="2">
    <source>
        <dbReference type="ARBA" id="ARBA00006991"/>
    </source>
</evidence>
<feature type="region of interest" description="Disordered" evidence="12">
    <location>
        <begin position="429"/>
        <end position="484"/>
    </location>
</feature>
<evidence type="ECO:0000256" key="10">
    <source>
        <dbReference type="ARBA" id="ARBA00023242"/>
    </source>
</evidence>
<dbReference type="SMART" id="SM00355">
    <property type="entry name" value="ZnF_C2H2"/>
    <property type="match status" value="9"/>
</dbReference>
<evidence type="ECO:0000256" key="6">
    <source>
        <dbReference type="ARBA" id="ARBA00022833"/>
    </source>
</evidence>
<feature type="domain" description="C2H2-type" evidence="13">
    <location>
        <begin position="658"/>
        <end position="685"/>
    </location>
</feature>
<keyword evidence="8" id="KW-0238">DNA-binding</keyword>
<evidence type="ECO:0000256" key="11">
    <source>
        <dbReference type="PROSITE-ProRule" id="PRU00042"/>
    </source>
</evidence>
<proteinExistence type="inferred from homology"/>
<sequence>MEDSIDNSEDIQYQSGDTITISLEDASQLMQGIEGGVLPPGTYHILTQEGYQLGDGSLDGSVGFTVVQSIPEGMTVSQPEPNEIHAEVIVIPPIKPPTPKVAPKSVTPKNTTKKVDLSQPIAVTQETEITLNGKKCILRPNPTTGQLCAYPVLPPDGKRRRGRPPKALLSESPGPQISSSLGRRVDPVLKEKSKDQTNAVEGLLELSNTGPDGIRRSGRARKKAKTLDDYEVTEVASDDDGTKQDIDDEDDDDAAKVIPSLRRKIKLEVENKDVLNITPYITPVNPAKRGRGRPRRYPPPANTPTQIPAVIIPGANGQTLMMAPIQGLSNFQAFQQQMKKLPEIITKTPVVSTITINPTTVPASVSPTETVTATSTIAMATSGSPTPDLPHSEADAITTQSSDVTMETDALTTQSSDVTMETITTETSVECTNVTQEESEDPNKDSEEADTSVEESVMVKEEMASPMKTVEETSHDDTTEKPDSERTIIQIPENLLPMFLPKNNPVKLGLKFSEKELDELKCQKCGYQAFYTHQYQTHIASHVDETQKCKCCSYVTFDKDSLIQHFKENHPRCICPECDFMAEYAYVIKRHMMRHTAIGCTCDICGKTYKDQYILKMHVKMVHMPAEVLFECTVCSKKFTRKAHLKRHLRIHEPEKPYKCPHCDYRGCERSDISKHILIHEEPRHVCEICGKAFRHMKNKFLHLKRHSGQRDYKCGVCDFFGYTFTDIRKHIERKHSEIKTLFCDKCGAAFKSEAILREHQKQQCEMFMIEQALSIATSTGSTSHATIQIPSSTLTMDCRQLEKAISSTSSGSTSHATIQIPSSTLTMDSRQLLTSLNNGSVNIQVEHLQGRYAVFDAGRNKQSRGGSRYKREWWGSAKRLL</sequence>
<keyword evidence="9" id="KW-0804">Transcription</keyword>
<dbReference type="SUPFAM" id="SSF57667">
    <property type="entry name" value="beta-beta-alpha zinc fingers"/>
    <property type="match status" value="4"/>
</dbReference>
<dbReference type="Gene3D" id="3.30.160.60">
    <property type="entry name" value="Classic Zinc Finger"/>
    <property type="match status" value="4"/>
</dbReference>
<evidence type="ECO:0000313" key="14">
    <source>
        <dbReference type="EMBL" id="KAK3097444.1"/>
    </source>
</evidence>
<dbReference type="InterPro" id="IPR013087">
    <property type="entry name" value="Znf_C2H2_type"/>
</dbReference>
<dbReference type="GO" id="GO:0000978">
    <property type="term" value="F:RNA polymerase II cis-regulatory region sequence-specific DNA binding"/>
    <property type="evidence" value="ECO:0007669"/>
    <property type="project" value="TreeGrafter"/>
</dbReference>
<accession>A0AA88YI90</accession>
<feature type="domain" description="C2H2-type" evidence="13">
    <location>
        <begin position="685"/>
        <end position="712"/>
    </location>
</feature>
<name>A0AA88YI90_PINIB</name>
<evidence type="ECO:0000256" key="9">
    <source>
        <dbReference type="ARBA" id="ARBA00023163"/>
    </source>
</evidence>
<feature type="compositionally biased region" description="Basic and acidic residues" evidence="12">
    <location>
        <begin position="183"/>
        <end position="195"/>
    </location>
</feature>
<dbReference type="InterPro" id="IPR050527">
    <property type="entry name" value="Snail/Krueppel_Znf"/>
</dbReference>
<keyword evidence="15" id="KW-1185">Reference proteome</keyword>
<feature type="domain" description="C2H2-type" evidence="13">
    <location>
        <begin position="600"/>
        <end position="623"/>
    </location>
</feature>
<evidence type="ECO:0000256" key="7">
    <source>
        <dbReference type="ARBA" id="ARBA00023015"/>
    </source>
</evidence>
<dbReference type="GO" id="GO:0000981">
    <property type="term" value="F:DNA-binding transcription factor activity, RNA polymerase II-specific"/>
    <property type="evidence" value="ECO:0007669"/>
    <property type="project" value="TreeGrafter"/>
</dbReference>
<gene>
    <name evidence="14" type="ORF">FSP39_009689</name>
</gene>
<keyword evidence="5 11" id="KW-0863">Zinc-finger</keyword>
<keyword evidence="3" id="KW-0479">Metal-binding</keyword>
<evidence type="ECO:0000256" key="8">
    <source>
        <dbReference type="ARBA" id="ARBA00023125"/>
    </source>
</evidence>
<keyword evidence="4" id="KW-0677">Repeat</keyword>
<evidence type="ECO:0000313" key="15">
    <source>
        <dbReference type="Proteomes" id="UP001186944"/>
    </source>
</evidence>
<comment type="subcellular location">
    <subcellularLocation>
        <location evidence="1">Nucleus</location>
    </subcellularLocation>
</comment>
<dbReference type="FunFam" id="3.30.160.60:FF:000075">
    <property type="entry name" value="Putative zinc finger protein 536"/>
    <property type="match status" value="1"/>
</dbReference>
<dbReference type="PROSITE" id="PS00028">
    <property type="entry name" value="ZINC_FINGER_C2H2_1"/>
    <property type="match status" value="2"/>
</dbReference>
<dbReference type="PROSITE" id="PS50157">
    <property type="entry name" value="ZINC_FINGER_C2H2_2"/>
    <property type="match status" value="4"/>
</dbReference>
<feature type="region of interest" description="Disordered" evidence="12">
    <location>
        <begin position="144"/>
        <end position="252"/>
    </location>
</feature>
<dbReference type="AlphaFoldDB" id="A0AA88YI90"/>
<reference evidence="14" key="1">
    <citation type="submission" date="2019-08" db="EMBL/GenBank/DDBJ databases">
        <title>The improved chromosome-level genome for the pearl oyster Pinctada fucata martensii using PacBio sequencing and Hi-C.</title>
        <authorList>
            <person name="Zheng Z."/>
        </authorList>
    </citation>
    <scope>NUCLEOTIDE SEQUENCE</scope>
    <source>
        <strain evidence="14">ZZ-2019</strain>
        <tissue evidence="14">Adductor muscle</tissue>
    </source>
</reference>
<dbReference type="PANTHER" id="PTHR24388:SF104">
    <property type="entry name" value="AT-RICH BINDING PROTEIN-RELATED"/>
    <property type="match status" value="1"/>
</dbReference>
<organism evidence="14 15">
    <name type="scientific">Pinctada imbricata</name>
    <name type="common">Atlantic pearl-oyster</name>
    <name type="synonym">Pinctada martensii</name>
    <dbReference type="NCBI Taxonomy" id="66713"/>
    <lineage>
        <taxon>Eukaryota</taxon>
        <taxon>Metazoa</taxon>
        <taxon>Spiralia</taxon>
        <taxon>Lophotrochozoa</taxon>
        <taxon>Mollusca</taxon>
        <taxon>Bivalvia</taxon>
        <taxon>Autobranchia</taxon>
        <taxon>Pteriomorphia</taxon>
        <taxon>Pterioida</taxon>
        <taxon>Pterioidea</taxon>
        <taxon>Pteriidae</taxon>
        <taxon>Pinctada</taxon>
    </lineage>
</organism>